<organism evidence="1 2">
    <name type="scientific">Mucilaginibacter arboris</name>
    <dbReference type="NCBI Taxonomy" id="2682090"/>
    <lineage>
        <taxon>Bacteria</taxon>
        <taxon>Pseudomonadati</taxon>
        <taxon>Bacteroidota</taxon>
        <taxon>Sphingobacteriia</taxon>
        <taxon>Sphingobacteriales</taxon>
        <taxon>Sphingobacteriaceae</taxon>
        <taxon>Mucilaginibacter</taxon>
    </lineage>
</organism>
<accession>A0A7K1SWU4</accession>
<gene>
    <name evidence="1" type="ORF">GO621_09285</name>
</gene>
<sequence>MSVKLNPVVDHTFSSLIWKLESDAANDLLYIETRSAENQSTGFSSFNIKTGQVNFLELVPEEKWLVGMDGGRKGILFLYGYKSGQSPEHKGIIALNGLTGKQVWADYNLVLETFTKEGIVAADQRFQTKRNVLLDYKTGNALTDIKNQQDDVEPVQYPFMLRLLPENIAALITGTITGDVCCLNYNSYLIISLHSKNNGYLVQQLFIIENDTLIYHDLLNENIQKLQPEAFVLIKNHLVYLKNKINLKVLNL</sequence>
<proteinExistence type="predicted"/>
<comment type="caution">
    <text evidence="1">The sequence shown here is derived from an EMBL/GenBank/DDBJ whole genome shotgun (WGS) entry which is preliminary data.</text>
</comment>
<reference evidence="1 2" key="1">
    <citation type="submission" date="2019-12" db="EMBL/GenBank/DDBJ databases">
        <title>Mucilaginibacter sp. HMF7410 genome sequencing and assembly.</title>
        <authorList>
            <person name="Kang H."/>
            <person name="Cha I."/>
            <person name="Kim H."/>
            <person name="Joh K."/>
        </authorList>
    </citation>
    <scope>NUCLEOTIDE SEQUENCE [LARGE SCALE GENOMIC DNA]</scope>
    <source>
        <strain evidence="1 2">HMF7410</strain>
    </source>
</reference>
<keyword evidence="2" id="KW-1185">Reference proteome</keyword>
<name>A0A7K1SWU4_9SPHI</name>
<protein>
    <submittedName>
        <fullName evidence="1">DUF4905 domain-containing protein</fullName>
    </submittedName>
</protein>
<dbReference type="AlphaFoldDB" id="A0A7K1SWU4"/>
<dbReference type="InterPro" id="IPR032595">
    <property type="entry name" value="DUF4905"/>
</dbReference>
<dbReference type="Pfam" id="PF16248">
    <property type="entry name" value="DUF4905"/>
    <property type="match status" value="1"/>
</dbReference>
<dbReference type="RefSeq" id="WP_157566307.1">
    <property type="nucleotide sequence ID" value="NZ_WPIK01000007.1"/>
</dbReference>
<evidence type="ECO:0000313" key="1">
    <source>
        <dbReference type="EMBL" id="MVN21728.1"/>
    </source>
</evidence>
<evidence type="ECO:0000313" key="2">
    <source>
        <dbReference type="Proteomes" id="UP000462014"/>
    </source>
</evidence>
<dbReference type="EMBL" id="WPIK01000007">
    <property type="protein sequence ID" value="MVN21728.1"/>
    <property type="molecule type" value="Genomic_DNA"/>
</dbReference>
<dbReference type="Proteomes" id="UP000462014">
    <property type="component" value="Unassembled WGS sequence"/>
</dbReference>